<dbReference type="EMBL" id="BSSA01000032">
    <property type="protein sequence ID" value="GLW74197.1"/>
    <property type="molecule type" value="Genomic_DNA"/>
</dbReference>
<gene>
    <name evidence="4" type="ORF">Kpho02_64950</name>
</gene>
<feature type="region of interest" description="Disordered" evidence="1">
    <location>
        <begin position="400"/>
        <end position="458"/>
    </location>
</feature>
<keyword evidence="2" id="KW-1133">Transmembrane helix</keyword>
<evidence type="ECO:0000313" key="5">
    <source>
        <dbReference type="Proteomes" id="UP001165041"/>
    </source>
</evidence>
<feature type="transmembrane region" description="Helical" evidence="2">
    <location>
        <begin position="171"/>
        <end position="192"/>
    </location>
</feature>
<dbReference type="Proteomes" id="UP001165041">
    <property type="component" value="Unassembled WGS sequence"/>
</dbReference>
<dbReference type="AlphaFoldDB" id="A0A9W6QCC3"/>
<feature type="chain" id="PRO_5040906073" description="TPM domain-containing protein" evidence="3">
    <location>
        <begin position="34"/>
        <end position="458"/>
    </location>
</feature>
<keyword evidence="2" id="KW-0812">Transmembrane</keyword>
<evidence type="ECO:0000256" key="3">
    <source>
        <dbReference type="SAM" id="SignalP"/>
    </source>
</evidence>
<reference evidence="4" key="1">
    <citation type="submission" date="2023-02" db="EMBL/GenBank/DDBJ databases">
        <title>Kitasatospora phosalacinea NBRC 14627.</title>
        <authorList>
            <person name="Ichikawa N."/>
            <person name="Sato H."/>
            <person name="Tonouchi N."/>
        </authorList>
    </citation>
    <scope>NUCLEOTIDE SEQUENCE</scope>
    <source>
        <strain evidence="4">NBRC 14627</strain>
    </source>
</reference>
<organism evidence="4 5">
    <name type="scientific">Kitasatospora phosalacinea</name>
    <dbReference type="NCBI Taxonomy" id="2065"/>
    <lineage>
        <taxon>Bacteria</taxon>
        <taxon>Bacillati</taxon>
        <taxon>Actinomycetota</taxon>
        <taxon>Actinomycetes</taxon>
        <taxon>Kitasatosporales</taxon>
        <taxon>Streptomycetaceae</taxon>
        <taxon>Kitasatospora</taxon>
    </lineage>
</organism>
<feature type="signal peptide" evidence="3">
    <location>
        <begin position="1"/>
        <end position="33"/>
    </location>
</feature>
<protein>
    <recommendedName>
        <fullName evidence="6">TPM domain-containing protein</fullName>
    </recommendedName>
</protein>
<evidence type="ECO:0000256" key="1">
    <source>
        <dbReference type="SAM" id="MobiDB-lite"/>
    </source>
</evidence>
<sequence length="458" mass="47804">MLRRSRATGPAAVLLSALLGLLMALVPSAPASASGLNDAADAMKRVQLYVDPSMSSRFSPEQAAALAKKLKDVDKPIYVAVLPDSPAYPTENLFVDLRTKVGAAGVYAIWRGDRFQAQSTGPQVLDQATVRNLAGAAYRSNGGNIDATLNEFVDGAAEKVKGDGPQHSTSIAWVLVPVLLVAVVGAGALLLVRRTRKRREEQARAELAQLRTVVDEDITAFGEELDRLDFDPGAPDADDAQRTDYTAALDAYDRAKRTMDAAERPADVRPVTEALEQGRFALATLAARREGRPLPERRVPCFFDPRHGPSTTDVQWAPPGGAPRSVPACADDAARISGGGEPQVRTVETADGHQPYWDAGPAYRPWAGGYFGGGLLPGLLVGTVLGSALATPGYAYADDHGSGGGEYPGDDFDPDGGGSDFDGGGSDFDGGGFDGGGSDFGGDDFGGFGGDDFGGFGG</sequence>
<keyword evidence="2" id="KW-0472">Membrane</keyword>
<proteinExistence type="predicted"/>
<feature type="compositionally biased region" description="Gly residues" evidence="1">
    <location>
        <begin position="415"/>
        <end position="458"/>
    </location>
</feature>
<keyword evidence="3" id="KW-0732">Signal</keyword>
<evidence type="ECO:0000256" key="2">
    <source>
        <dbReference type="SAM" id="Phobius"/>
    </source>
</evidence>
<evidence type="ECO:0000313" key="4">
    <source>
        <dbReference type="EMBL" id="GLW74197.1"/>
    </source>
</evidence>
<evidence type="ECO:0008006" key="6">
    <source>
        <dbReference type="Google" id="ProtNLM"/>
    </source>
</evidence>
<accession>A0A9W6QCC3</accession>
<name>A0A9W6QCC3_9ACTN</name>
<comment type="caution">
    <text evidence="4">The sequence shown here is derived from an EMBL/GenBank/DDBJ whole genome shotgun (WGS) entry which is preliminary data.</text>
</comment>